<evidence type="ECO:0000256" key="8">
    <source>
        <dbReference type="ARBA" id="ARBA00023315"/>
    </source>
</evidence>
<keyword evidence="5 10" id="KW-0472">Membrane</keyword>
<evidence type="ECO:0000256" key="1">
    <source>
        <dbReference type="ARBA" id="ARBA00004127"/>
    </source>
</evidence>
<evidence type="ECO:0000313" key="14">
    <source>
        <dbReference type="Proteomes" id="UP000007875"/>
    </source>
</evidence>
<dbReference type="Pfam" id="PF01529">
    <property type="entry name" value="DHHC"/>
    <property type="match status" value="1"/>
</dbReference>
<dbReference type="Ensembl" id="ENSCSAVT00000018387.1">
    <property type="protein sequence ID" value="ENSCSAVP00000018189.1"/>
    <property type="gene ID" value="ENSCSAVG00000010703.1"/>
</dbReference>
<dbReference type="GO" id="GO:0005783">
    <property type="term" value="C:endoplasmic reticulum"/>
    <property type="evidence" value="ECO:0007669"/>
    <property type="project" value="TreeGrafter"/>
</dbReference>
<dbReference type="AlphaFoldDB" id="H2ZKS3"/>
<feature type="compositionally biased region" description="Polar residues" evidence="11">
    <location>
        <begin position="1"/>
        <end position="16"/>
    </location>
</feature>
<keyword evidence="6" id="KW-0564">Palmitate</keyword>
<dbReference type="GO" id="GO:0006612">
    <property type="term" value="P:protein targeting to membrane"/>
    <property type="evidence" value="ECO:0007669"/>
    <property type="project" value="TreeGrafter"/>
</dbReference>
<evidence type="ECO:0000256" key="7">
    <source>
        <dbReference type="ARBA" id="ARBA00023288"/>
    </source>
</evidence>
<feature type="domain" description="Palmitoyltransferase DHHC" evidence="12">
    <location>
        <begin position="173"/>
        <end position="249"/>
    </location>
</feature>
<feature type="transmembrane region" description="Helical" evidence="10">
    <location>
        <begin position="73"/>
        <end position="91"/>
    </location>
</feature>
<feature type="compositionally biased region" description="Low complexity" evidence="11">
    <location>
        <begin position="25"/>
        <end position="37"/>
    </location>
</feature>
<evidence type="ECO:0000256" key="3">
    <source>
        <dbReference type="ARBA" id="ARBA00022692"/>
    </source>
</evidence>
<comment type="subcellular location">
    <subcellularLocation>
        <location evidence="1">Endomembrane system</location>
        <topology evidence="1">Multi-pass membrane protein</topology>
    </subcellularLocation>
</comment>
<dbReference type="PANTHER" id="PTHR22883:SF43">
    <property type="entry name" value="PALMITOYLTRANSFERASE APP"/>
    <property type="match status" value="1"/>
</dbReference>
<sequence length="279" mass="31606">MTASPASSADRTTTAKPTGIGNVDSSSGTRVSTSSSSPVHQPNIRKMRNWEVFPGRNKFLCDGRIIMARQTGILYFTISLILITVALFFGFECRLTLVTHLPFGFFIPIVCGLLFLFNMGCLLRTAWSDPGIIPRASPEENAYLERCLQDENTHEYRPPPRTLDITINGAPIKLKYCFTCKIFRPPRASHCSMCDNCVENFDHHCPWVGNCVGRRNYRYFFLFVTSLTFLCLFIFGFSVTHIIKGTWSKKRNRDNQNPFDQGGLWKNCCYVLCSPLPPS</sequence>
<evidence type="ECO:0000256" key="10">
    <source>
        <dbReference type="RuleBase" id="RU079119"/>
    </source>
</evidence>
<comment type="catalytic activity">
    <reaction evidence="9 10">
        <text>L-cysteinyl-[protein] + hexadecanoyl-CoA = S-hexadecanoyl-L-cysteinyl-[protein] + CoA</text>
        <dbReference type="Rhea" id="RHEA:36683"/>
        <dbReference type="Rhea" id="RHEA-COMP:10131"/>
        <dbReference type="Rhea" id="RHEA-COMP:11032"/>
        <dbReference type="ChEBI" id="CHEBI:29950"/>
        <dbReference type="ChEBI" id="CHEBI:57287"/>
        <dbReference type="ChEBI" id="CHEBI:57379"/>
        <dbReference type="ChEBI" id="CHEBI:74151"/>
        <dbReference type="EC" id="2.3.1.225"/>
    </reaction>
</comment>
<dbReference type="InterPro" id="IPR001594">
    <property type="entry name" value="Palmitoyltrfase_DHHC"/>
</dbReference>
<evidence type="ECO:0000256" key="4">
    <source>
        <dbReference type="ARBA" id="ARBA00022989"/>
    </source>
</evidence>
<keyword evidence="7" id="KW-0449">Lipoprotein</keyword>
<evidence type="ECO:0000256" key="2">
    <source>
        <dbReference type="ARBA" id="ARBA00022679"/>
    </source>
</evidence>
<evidence type="ECO:0000256" key="11">
    <source>
        <dbReference type="SAM" id="MobiDB-lite"/>
    </source>
</evidence>
<reference evidence="13" key="2">
    <citation type="submission" date="2025-08" db="UniProtKB">
        <authorList>
            <consortium name="Ensembl"/>
        </authorList>
    </citation>
    <scope>IDENTIFICATION</scope>
</reference>
<feature type="transmembrane region" description="Helical" evidence="10">
    <location>
        <begin position="103"/>
        <end position="123"/>
    </location>
</feature>
<comment type="domain">
    <text evidence="10">The DHHC domain is required for palmitoyltransferase activity.</text>
</comment>
<feature type="transmembrane region" description="Helical" evidence="10">
    <location>
        <begin position="219"/>
        <end position="243"/>
    </location>
</feature>
<dbReference type="InterPro" id="IPR039859">
    <property type="entry name" value="PFA4/ZDH16/20/ERF2-like"/>
</dbReference>
<evidence type="ECO:0000259" key="12">
    <source>
        <dbReference type="Pfam" id="PF01529"/>
    </source>
</evidence>
<dbReference type="Proteomes" id="UP000007875">
    <property type="component" value="Unassembled WGS sequence"/>
</dbReference>
<evidence type="ECO:0000256" key="9">
    <source>
        <dbReference type="ARBA" id="ARBA00048048"/>
    </source>
</evidence>
<evidence type="ECO:0000313" key="13">
    <source>
        <dbReference type="Ensembl" id="ENSCSAVP00000018189.1"/>
    </source>
</evidence>
<accession>H2ZKS3</accession>
<keyword evidence="8 10" id="KW-0012">Acyltransferase</keyword>
<keyword evidence="2 10" id="KW-0808">Transferase</keyword>
<dbReference type="GO" id="GO:0005794">
    <property type="term" value="C:Golgi apparatus"/>
    <property type="evidence" value="ECO:0007669"/>
    <property type="project" value="TreeGrafter"/>
</dbReference>
<organism evidence="13 14">
    <name type="scientific">Ciona savignyi</name>
    <name type="common">Pacific transparent sea squirt</name>
    <dbReference type="NCBI Taxonomy" id="51511"/>
    <lineage>
        <taxon>Eukaryota</taxon>
        <taxon>Metazoa</taxon>
        <taxon>Chordata</taxon>
        <taxon>Tunicata</taxon>
        <taxon>Ascidiacea</taxon>
        <taxon>Phlebobranchia</taxon>
        <taxon>Cionidae</taxon>
        <taxon>Ciona</taxon>
    </lineage>
</organism>
<reference evidence="13" key="3">
    <citation type="submission" date="2025-09" db="UniProtKB">
        <authorList>
            <consortium name="Ensembl"/>
        </authorList>
    </citation>
    <scope>IDENTIFICATION</scope>
</reference>
<comment type="similarity">
    <text evidence="10">Belongs to the DHHC palmitoyltransferase family.</text>
</comment>
<keyword evidence="3 10" id="KW-0812">Transmembrane</keyword>
<feature type="region of interest" description="Disordered" evidence="11">
    <location>
        <begin position="1"/>
        <end position="41"/>
    </location>
</feature>
<keyword evidence="4 10" id="KW-1133">Transmembrane helix</keyword>
<dbReference type="EC" id="2.3.1.225" evidence="10"/>
<proteinExistence type="inferred from homology"/>
<evidence type="ECO:0000256" key="5">
    <source>
        <dbReference type="ARBA" id="ARBA00023136"/>
    </source>
</evidence>
<reference evidence="14" key="1">
    <citation type="submission" date="2003-08" db="EMBL/GenBank/DDBJ databases">
        <authorList>
            <person name="Birren B."/>
            <person name="Nusbaum C."/>
            <person name="Abebe A."/>
            <person name="Abouelleil A."/>
            <person name="Adekoya E."/>
            <person name="Ait-zahra M."/>
            <person name="Allen N."/>
            <person name="Allen T."/>
            <person name="An P."/>
            <person name="Anderson M."/>
            <person name="Anderson S."/>
            <person name="Arachchi H."/>
            <person name="Armbruster J."/>
            <person name="Bachantsang P."/>
            <person name="Baldwin J."/>
            <person name="Barry A."/>
            <person name="Bayul T."/>
            <person name="Blitshsteyn B."/>
            <person name="Bloom T."/>
            <person name="Blye J."/>
            <person name="Boguslavskiy L."/>
            <person name="Borowsky M."/>
            <person name="Boukhgalter B."/>
            <person name="Brunache A."/>
            <person name="Butler J."/>
            <person name="Calixte N."/>
            <person name="Calvo S."/>
            <person name="Camarata J."/>
            <person name="Campo K."/>
            <person name="Chang J."/>
            <person name="Cheshatsang Y."/>
            <person name="Citroen M."/>
            <person name="Collymore A."/>
            <person name="Considine T."/>
            <person name="Cook A."/>
            <person name="Cooke P."/>
            <person name="Corum B."/>
            <person name="Cuomo C."/>
            <person name="David R."/>
            <person name="Dawoe T."/>
            <person name="Degray S."/>
            <person name="Dodge S."/>
            <person name="Dooley K."/>
            <person name="Dorje P."/>
            <person name="Dorjee K."/>
            <person name="Dorris L."/>
            <person name="Duffey N."/>
            <person name="Dupes A."/>
            <person name="Elkins T."/>
            <person name="Engels R."/>
            <person name="Erickson J."/>
            <person name="Farina A."/>
            <person name="Faro S."/>
            <person name="Ferreira P."/>
            <person name="Fischer H."/>
            <person name="Fitzgerald M."/>
            <person name="Foley K."/>
            <person name="Gage D."/>
            <person name="Galagan J."/>
            <person name="Gearin G."/>
            <person name="Gnerre S."/>
            <person name="Gnirke A."/>
            <person name="Goyette A."/>
            <person name="Graham J."/>
            <person name="Grandbois E."/>
            <person name="Gyaltsen K."/>
            <person name="Hafez N."/>
            <person name="Hagopian D."/>
            <person name="Hagos B."/>
            <person name="Hall J."/>
            <person name="Hatcher B."/>
            <person name="Heller A."/>
            <person name="Higgins H."/>
            <person name="Honan T."/>
            <person name="Horn A."/>
            <person name="Houde N."/>
            <person name="Hughes L."/>
            <person name="Hulme W."/>
            <person name="Husby E."/>
            <person name="Iliev I."/>
            <person name="Jaffe D."/>
            <person name="Jones C."/>
            <person name="Kamal M."/>
            <person name="Kamat A."/>
            <person name="Kamvysselis M."/>
            <person name="Karlsson E."/>
            <person name="Kells C."/>
            <person name="Kieu A."/>
            <person name="Kisner P."/>
            <person name="Kodira C."/>
            <person name="Kulbokas E."/>
            <person name="Labutti K."/>
            <person name="Lama D."/>
            <person name="Landers T."/>
            <person name="Leger J."/>
            <person name="Levine S."/>
            <person name="Lewis D."/>
            <person name="Lewis T."/>
            <person name="Lindblad-toh K."/>
            <person name="Liu X."/>
            <person name="Lokyitsang T."/>
            <person name="Lokyitsang Y."/>
            <person name="Lucien O."/>
            <person name="Lui A."/>
            <person name="Ma L.J."/>
            <person name="Mabbitt R."/>
            <person name="Macdonald J."/>
            <person name="Maclean C."/>
            <person name="Major J."/>
            <person name="Manning J."/>
            <person name="Marabella R."/>
            <person name="Maru K."/>
            <person name="Matthews C."/>
            <person name="Mauceli E."/>
            <person name="Mccarthy M."/>
            <person name="Mcdonough S."/>
            <person name="Mcghee T."/>
            <person name="Meldrim J."/>
            <person name="Meneus L."/>
            <person name="Mesirov J."/>
            <person name="Mihalev A."/>
            <person name="Mihova T."/>
            <person name="Mikkelsen T."/>
            <person name="Mlenga V."/>
            <person name="Moru K."/>
            <person name="Mozes J."/>
            <person name="Mulrain L."/>
            <person name="Munson G."/>
            <person name="Naylor J."/>
            <person name="Newes C."/>
            <person name="Nguyen C."/>
            <person name="Nguyen N."/>
            <person name="Nguyen T."/>
            <person name="Nicol R."/>
            <person name="Nielsen C."/>
            <person name="Nizzari M."/>
            <person name="Norbu C."/>
            <person name="Norbu N."/>
            <person name="O'donnell P."/>
            <person name="Okoawo O."/>
            <person name="O'leary S."/>
            <person name="Omotosho B."/>
            <person name="O'neill K."/>
            <person name="Osman S."/>
            <person name="Parker S."/>
            <person name="Perrin D."/>
            <person name="Phunkhang P."/>
            <person name="Piqani B."/>
            <person name="Purcell S."/>
            <person name="Rachupka T."/>
            <person name="Ramasamy U."/>
            <person name="Rameau R."/>
            <person name="Ray V."/>
            <person name="Raymond C."/>
            <person name="Retta R."/>
            <person name="Richardson S."/>
            <person name="Rise C."/>
            <person name="Rodriguez J."/>
            <person name="Rogers J."/>
            <person name="Rogov P."/>
            <person name="Rutman M."/>
            <person name="Schupbach R."/>
            <person name="Seaman C."/>
            <person name="Settipalli S."/>
            <person name="Sharpe T."/>
            <person name="Sheridan J."/>
            <person name="Sherpa N."/>
            <person name="Shi J."/>
            <person name="Smirnov S."/>
            <person name="Smith C."/>
            <person name="Sougnez C."/>
            <person name="Spencer B."/>
            <person name="Stalker J."/>
            <person name="Stange-thomann N."/>
            <person name="Stavropoulos S."/>
            <person name="Stetson K."/>
            <person name="Stone C."/>
            <person name="Stone S."/>
            <person name="Stubbs M."/>
            <person name="Talamas J."/>
            <person name="Tchuinga P."/>
            <person name="Tenzing P."/>
            <person name="Tesfaye S."/>
            <person name="Theodore J."/>
            <person name="Thoulutsang Y."/>
            <person name="Topham K."/>
            <person name="Towey S."/>
            <person name="Tsamla T."/>
            <person name="Tsomo N."/>
            <person name="Vallee D."/>
            <person name="Vassiliev H."/>
            <person name="Venkataraman V."/>
            <person name="Vinson J."/>
            <person name="Vo A."/>
            <person name="Wade C."/>
            <person name="Wang S."/>
            <person name="Wangchuk T."/>
            <person name="Wangdi T."/>
            <person name="Whittaker C."/>
            <person name="Wilkinson J."/>
            <person name="Wu Y."/>
            <person name="Wyman D."/>
            <person name="Yadav S."/>
            <person name="Yang S."/>
            <person name="Yang X."/>
            <person name="Yeager S."/>
            <person name="Yee E."/>
            <person name="Young G."/>
            <person name="Zainoun J."/>
            <person name="Zembeck L."/>
            <person name="Zimmer A."/>
            <person name="Zody M."/>
            <person name="Lander E."/>
        </authorList>
    </citation>
    <scope>NUCLEOTIDE SEQUENCE [LARGE SCALE GENOMIC DNA]</scope>
</reference>
<evidence type="ECO:0000256" key="6">
    <source>
        <dbReference type="ARBA" id="ARBA00023139"/>
    </source>
</evidence>
<dbReference type="GeneTree" id="ENSGT00940000156483"/>
<name>H2ZKS3_CIOSA</name>
<protein>
    <recommendedName>
        <fullName evidence="10">Palmitoyltransferase</fullName>
        <ecNumber evidence="10">2.3.1.225</ecNumber>
    </recommendedName>
</protein>
<dbReference type="PROSITE" id="PS50216">
    <property type="entry name" value="DHHC"/>
    <property type="match status" value="1"/>
</dbReference>
<keyword evidence="14" id="KW-1185">Reference proteome</keyword>
<dbReference type="GO" id="GO:0019706">
    <property type="term" value="F:protein-cysteine S-palmitoyltransferase activity"/>
    <property type="evidence" value="ECO:0007669"/>
    <property type="project" value="UniProtKB-EC"/>
</dbReference>
<dbReference type="PANTHER" id="PTHR22883">
    <property type="entry name" value="ZINC FINGER DHHC DOMAIN CONTAINING PROTEIN"/>
    <property type="match status" value="1"/>
</dbReference>